<sequence>MTERPDSERIEEILLGGRPRYTRREVAELAGVSPDIAARLWQALGFATLPDELGAFTDRDVENLRNVGGLIERGVLDDDAAVRLARALGQTMARLAEWQVDILTTVLLDRDAPADDENIGELMALTEHLLPEMEVFLRYAWRRQLAASAKRMLLLADRNTDVAVNRMPIVVGFADLVSFTSLSRELDEYAFAEMIESFEVTAADIVAGCGGRMVKTLGDEVLFVSNTPAEGAEIALRLAERIQTHTELPDVRVGLALGPVLPLMGDVYGITVNRASRLTTFARPGTVLTDDAMARKLAGSRNFVAVRILPRRAHGIGTIQPYVLRRRV</sequence>
<dbReference type="GO" id="GO:0035556">
    <property type="term" value="P:intracellular signal transduction"/>
    <property type="evidence" value="ECO:0007669"/>
    <property type="project" value="InterPro"/>
</dbReference>
<dbReference type="RefSeq" id="WP_106237103.1">
    <property type="nucleotide sequence ID" value="NZ_PVZC01000001.1"/>
</dbReference>
<keyword evidence="4" id="KW-1185">Reference proteome</keyword>
<proteinExistence type="inferred from homology"/>
<dbReference type="GO" id="GO:0004016">
    <property type="term" value="F:adenylate cyclase activity"/>
    <property type="evidence" value="ECO:0007669"/>
    <property type="project" value="UniProtKB-ARBA"/>
</dbReference>
<comment type="similarity">
    <text evidence="1">Belongs to the adenylyl cyclase class-3 family.</text>
</comment>
<dbReference type="SUPFAM" id="SSF55073">
    <property type="entry name" value="Nucleotide cyclase"/>
    <property type="match status" value="1"/>
</dbReference>
<reference evidence="3 4" key="1">
    <citation type="submission" date="2018-03" db="EMBL/GenBank/DDBJ databases">
        <title>Genomic Encyclopedia of Archaeal and Bacterial Type Strains, Phase II (KMG-II): from individual species to whole genera.</title>
        <authorList>
            <person name="Goeker M."/>
        </authorList>
    </citation>
    <scope>NUCLEOTIDE SEQUENCE [LARGE SCALE GENOMIC DNA]</scope>
    <source>
        <strain evidence="3 4">DSM 45601</strain>
    </source>
</reference>
<name>A0A2T0QBW0_9ACTN</name>
<dbReference type="Proteomes" id="UP000237846">
    <property type="component" value="Unassembled WGS sequence"/>
</dbReference>
<evidence type="ECO:0000313" key="4">
    <source>
        <dbReference type="Proteomes" id="UP000237846"/>
    </source>
</evidence>
<dbReference type="EMBL" id="PVZC01000001">
    <property type="protein sequence ID" value="PRY01436.1"/>
    <property type="molecule type" value="Genomic_DNA"/>
</dbReference>
<feature type="domain" description="Guanylate cyclase" evidence="2">
    <location>
        <begin position="170"/>
        <end position="279"/>
    </location>
</feature>
<dbReference type="InterPro" id="IPR050697">
    <property type="entry name" value="Adenylyl/Guanylyl_Cyclase_3/4"/>
</dbReference>
<dbReference type="Pfam" id="PF00211">
    <property type="entry name" value="Guanylate_cyc"/>
    <property type="match status" value="1"/>
</dbReference>
<comment type="caution">
    <text evidence="3">The sequence shown here is derived from an EMBL/GenBank/DDBJ whole genome shotgun (WGS) entry which is preliminary data.</text>
</comment>
<dbReference type="InterPro" id="IPR001054">
    <property type="entry name" value="A/G_cyclase"/>
</dbReference>
<dbReference type="OrthoDB" id="310836at2"/>
<protein>
    <submittedName>
        <fullName evidence="3">Adenylate cyclase</fullName>
    </submittedName>
</protein>
<dbReference type="PANTHER" id="PTHR43081:SF1">
    <property type="entry name" value="ADENYLATE CYCLASE, TERMINAL-DIFFERENTIATION SPECIFIC"/>
    <property type="match status" value="1"/>
</dbReference>
<dbReference type="InterPro" id="IPR029787">
    <property type="entry name" value="Nucleotide_cyclase"/>
</dbReference>
<dbReference type="GO" id="GO:0009190">
    <property type="term" value="P:cyclic nucleotide biosynthetic process"/>
    <property type="evidence" value="ECO:0007669"/>
    <property type="project" value="InterPro"/>
</dbReference>
<evidence type="ECO:0000259" key="2">
    <source>
        <dbReference type="PROSITE" id="PS50125"/>
    </source>
</evidence>
<evidence type="ECO:0000256" key="1">
    <source>
        <dbReference type="ARBA" id="ARBA00005381"/>
    </source>
</evidence>
<organism evidence="3 4">
    <name type="scientific">Allonocardiopsis opalescens</name>
    <dbReference type="NCBI Taxonomy" id="1144618"/>
    <lineage>
        <taxon>Bacteria</taxon>
        <taxon>Bacillati</taxon>
        <taxon>Actinomycetota</taxon>
        <taxon>Actinomycetes</taxon>
        <taxon>Streptosporangiales</taxon>
        <taxon>Allonocardiopsis</taxon>
    </lineage>
</organism>
<dbReference type="Gene3D" id="3.30.70.1230">
    <property type="entry name" value="Nucleotide cyclase"/>
    <property type="match status" value="1"/>
</dbReference>
<gene>
    <name evidence="3" type="ORF">CLV72_10118</name>
</gene>
<evidence type="ECO:0000313" key="3">
    <source>
        <dbReference type="EMBL" id="PRY01436.1"/>
    </source>
</evidence>
<dbReference type="CDD" id="cd07302">
    <property type="entry name" value="CHD"/>
    <property type="match status" value="1"/>
</dbReference>
<dbReference type="PANTHER" id="PTHR43081">
    <property type="entry name" value="ADENYLATE CYCLASE, TERMINAL-DIFFERENTIATION SPECIFIC-RELATED"/>
    <property type="match status" value="1"/>
</dbReference>
<accession>A0A2T0QBW0</accession>
<dbReference type="AlphaFoldDB" id="A0A2T0QBW0"/>
<dbReference type="SMART" id="SM00044">
    <property type="entry name" value="CYCc"/>
    <property type="match status" value="1"/>
</dbReference>
<dbReference type="PROSITE" id="PS50125">
    <property type="entry name" value="GUANYLATE_CYCLASE_2"/>
    <property type="match status" value="1"/>
</dbReference>